<dbReference type="Proteomes" id="UP000215335">
    <property type="component" value="Unassembled WGS sequence"/>
</dbReference>
<feature type="domain" description="Integrase core" evidence="1">
    <location>
        <begin position="98"/>
        <end position="233"/>
    </location>
</feature>
<keyword evidence="3" id="KW-1185">Reference proteome</keyword>
<name>A0A232EPI7_9HYME</name>
<organism evidence="2 3">
    <name type="scientific">Trichomalopsis sarcophagae</name>
    <dbReference type="NCBI Taxonomy" id="543379"/>
    <lineage>
        <taxon>Eukaryota</taxon>
        <taxon>Metazoa</taxon>
        <taxon>Ecdysozoa</taxon>
        <taxon>Arthropoda</taxon>
        <taxon>Hexapoda</taxon>
        <taxon>Insecta</taxon>
        <taxon>Pterygota</taxon>
        <taxon>Neoptera</taxon>
        <taxon>Endopterygota</taxon>
        <taxon>Hymenoptera</taxon>
        <taxon>Apocrita</taxon>
        <taxon>Proctotrupomorpha</taxon>
        <taxon>Chalcidoidea</taxon>
        <taxon>Pteromalidae</taxon>
        <taxon>Pteromalinae</taxon>
        <taxon>Trichomalopsis</taxon>
    </lineage>
</organism>
<accession>A0A232EPI7</accession>
<evidence type="ECO:0000259" key="1">
    <source>
        <dbReference type="Pfam" id="PF24764"/>
    </source>
</evidence>
<evidence type="ECO:0000313" key="2">
    <source>
        <dbReference type="EMBL" id="OXU20226.1"/>
    </source>
</evidence>
<sequence length="316" mass="37333">MQESNKFIVQKIKKFFKKNYSYKSIIALLKKKFNCNISLRTLSRILKFVNLRRKNIHESPVEKIVVAILLELKGSAYNLGYRSLWLRLKKVYDLNIKQKTVMTLLKVIDPIQKCGFLPTIIRTDHGTEVSIMENLHIALRYHHDDENKGDNSFFKGKSVHNQRIECYWRQYRQHLADYYIHLFKKMEAENLIEINNPVHIDCLRYCFGNLIEQEIELTRKEWNEHRIRMQAGRSVAGGIPNDLYNLPEKFGARDCHQPLNKQHVNILLKKYTENPILYPKRFEDIAKIIGKQSIPSTVSEALYLYVNIIDIIENNV</sequence>
<gene>
    <name evidence="2" type="ORF">TSAR_015327</name>
</gene>
<dbReference type="InterPro" id="IPR058913">
    <property type="entry name" value="Integrase_dom_put"/>
</dbReference>
<dbReference type="EMBL" id="NNAY01002955">
    <property type="protein sequence ID" value="OXU20226.1"/>
    <property type="molecule type" value="Genomic_DNA"/>
</dbReference>
<dbReference type="Pfam" id="PF24764">
    <property type="entry name" value="rva_4"/>
    <property type="match status" value="1"/>
</dbReference>
<protein>
    <recommendedName>
        <fullName evidence="1">Integrase core domain-containing protein</fullName>
    </recommendedName>
</protein>
<evidence type="ECO:0000313" key="3">
    <source>
        <dbReference type="Proteomes" id="UP000215335"/>
    </source>
</evidence>
<dbReference type="STRING" id="543379.A0A232EPI7"/>
<reference evidence="2 3" key="1">
    <citation type="journal article" date="2017" name="Curr. Biol.">
        <title>The Evolution of Venom by Co-option of Single-Copy Genes.</title>
        <authorList>
            <person name="Martinson E.O."/>
            <person name="Mrinalini"/>
            <person name="Kelkar Y.D."/>
            <person name="Chang C.H."/>
            <person name="Werren J.H."/>
        </authorList>
    </citation>
    <scope>NUCLEOTIDE SEQUENCE [LARGE SCALE GENOMIC DNA]</scope>
    <source>
        <strain evidence="2 3">Alberta</strain>
        <tissue evidence="2">Whole body</tissue>
    </source>
</reference>
<dbReference type="AlphaFoldDB" id="A0A232EPI7"/>
<dbReference type="PANTHER" id="PTHR46791">
    <property type="entry name" value="EXPRESSED PROTEIN"/>
    <property type="match status" value="1"/>
</dbReference>
<proteinExistence type="predicted"/>
<comment type="caution">
    <text evidence="2">The sequence shown here is derived from an EMBL/GenBank/DDBJ whole genome shotgun (WGS) entry which is preliminary data.</text>
</comment>
<dbReference type="PANTHER" id="PTHR46791:SF5">
    <property type="entry name" value="CLR5 DOMAIN-CONTAINING PROTEIN-RELATED"/>
    <property type="match status" value="1"/>
</dbReference>